<dbReference type="EMBL" id="CASHTH010000888">
    <property type="protein sequence ID" value="CAI8008711.1"/>
    <property type="molecule type" value="Genomic_DNA"/>
</dbReference>
<dbReference type="GO" id="GO:0005886">
    <property type="term" value="C:plasma membrane"/>
    <property type="evidence" value="ECO:0007669"/>
    <property type="project" value="TreeGrafter"/>
</dbReference>
<evidence type="ECO:0000313" key="3">
    <source>
        <dbReference type="Proteomes" id="UP001174909"/>
    </source>
</evidence>
<feature type="non-terminal residue" evidence="2">
    <location>
        <position position="191"/>
    </location>
</feature>
<gene>
    <name evidence="2" type="ORF">GBAR_LOCUS5941</name>
</gene>
<evidence type="ECO:0000313" key="2">
    <source>
        <dbReference type="EMBL" id="CAI8008711.1"/>
    </source>
</evidence>
<name>A0AA35W973_GEOBA</name>
<dbReference type="AlphaFoldDB" id="A0AA35W973"/>
<reference evidence="2" key="1">
    <citation type="submission" date="2023-03" db="EMBL/GenBank/DDBJ databases">
        <authorList>
            <person name="Steffen K."/>
            <person name="Cardenas P."/>
        </authorList>
    </citation>
    <scope>NUCLEOTIDE SEQUENCE</scope>
</reference>
<dbReference type="GO" id="GO:0031267">
    <property type="term" value="F:small GTPase binding"/>
    <property type="evidence" value="ECO:0007669"/>
    <property type="project" value="TreeGrafter"/>
</dbReference>
<sequence length="191" mass="21825">VFVSDLLDSVQNRDVPSIPQQKLVFVTSILQSSVKLLDNGGARKQLVPTIVAHLISFMNHQMQRSAYKQDDRGNQEAVHCLGQLLSSLSNHQLHRSSEDILYVVPLLLPLLRLCKDIPRNNRLSSPNMVNFLMLLALMTDDHFKSFFLSQQSHVENNFGPLVLDLMEVLQNYVGKPPYPEDWCTLYLLQNR</sequence>
<dbReference type="GO" id="GO:0007264">
    <property type="term" value="P:small GTPase-mediated signal transduction"/>
    <property type="evidence" value="ECO:0007669"/>
    <property type="project" value="InterPro"/>
</dbReference>
<feature type="domain" description="Dedicator of cytokinesis TPR repeats region" evidence="1">
    <location>
        <begin position="6"/>
        <end position="191"/>
    </location>
</feature>
<dbReference type="InterPro" id="IPR056372">
    <property type="entry name" value="TPR_DOCK"/>
</dbReference>
<dbReference type="PANTHER" id="PTHR45653">
    <property type="entry name" value="DEDICATOR OF CYTOKINESIS"/>
    <property type="match status" value="1"/>
</dbReference>
<comment type="caution">
    <text evidence="2">The sequence shown here is derived from an EMBL/GenBank/DDBJ whole genome shotgun (WGS) entry which is preliminary data.</text>
</comment>
<proteinExistence type="predicted"/>
<accession>A0AA35W973</accession>
<evidence type="ECO:0000259" key="1">
    <source>
        <dbReference type="Pfam" id="PF23554"/>
    </source>
</evidence>
<dbReference type="PANTHER" id="PTHR45653:SF10">
    <property type="entry name" value="MYOBLAST CITY, ISOFORM B"/>
    <property type="match status" value="1"/>
</dbReference>
<keyword evidence="3" id="KW-1185">Reference proteome</keyword>
<dbReference type="Proteomes" id="UP001174909">
    <property type="component" value="Unassembled WGS sequence"/>
</dbReference>
<organism evidence="2 3">
    <name type="scientific">Geodia barretti</name>
    <name type="common">Barrett's horny sponge</name>
    <dbReference type="NCBI Taxonomy" id="519541"/>
    <lineage>
        <taxon>Eukaryota</taxon>
        <taxon>Metazoa</taxon>
        <taxon>Porifera</taxon>
        <taxon>Demospongiae</taxon>
        <taxon>Heteroscleromorpha</taxon>
        <taxon>Tetractinellida</taxon>
        <taxon>Astrophorina</taxon>
        <taxon>Geodiidae</taxon>
        <taxon>Geodia</taxon>
    </lineage>
</organism>
<dbReference type="Pfam" id="PF23554">
    <property type="entry name" value="TPR_DOCK"/>
    <property type="match status" value="1"/>
</dbReference>
<dbReference type="InterPro" id="IPR026791">
    <property type="entry name" value="DOCK"/>
</dbReference>
<dbReference type="GO" id="GO:0005085">
    <property type="term" value="F:guanyl-nucleotide exchange factor activity"/>
    <property type="evidence" value="ECO:0007669"/>
    <property type="project" value="InterPro"/>
</dbReference>
<feature type="non-terminal residue" evidence="2">
    <location>
        <position position="1"/>
    </location>
</feature>
<dbReference type="GO" id="GO:0005737">
    <property type="term" value="C:cytoplasm"/>
    <property type="evidence" value="ECO:0007669"/>
    <property type="project" value="TreeGrafter"/>
</dbReference>
<protein>
    <recommendedName>
        <fullName evidence="1">Dedicator of cytokinesis TPR repeats region domain-containing protein</fullName>
    </recommendedName>
</protein>